<dbReference type="Proteomes" id="UP000738349">
    <property type="component" value="Unassembled WGS sequence"/>
</dbReference>
<dbReference type="PANTHER" id="PTHR47256">
    <property type="entry name" value="ZN(II)2CYS6 TRANSCRIPTION FACTOR (EUROFUNG)-RELATED"/>
    <property type="match status" value="1"/>
</dbReference>
<dbReference type="PROSITE" id="PS50048">
    <property type="entry name" value="ZN2_CY6_FUNGAL_2"/>
    <property type="match status" value="1"/>
</dbReference>
<keyword evidence="1" id="KW-0539">Nucleus</keyword>
<protein>
    <submittedName>
        <fullName evidence="4">Fungal-specific transcription factor</fullName>
    </submittedName>
</protein>
<comment type="caution">
    <text evidence="4">The sequence shown here is derived from an EMBL/GenBank/DDBJ whole genome shotgun (WGS) entry which is preliminary data.</text>
</comment>
<dbReference type="SMART" id="SM00066">
    <property type="entry name" value="GAL4"/>
    <property type="match status" value="1"/>
</dbReference>
<dbReference type="PANTHER" id="PTHR47256:SF3">
    <property type="entry name" value="ZN(II)2CYS6 TRANSCRIPTION FACTOR (EUROFUNG)"/>
    <property type="match status" value="1"/>
</dbReference>
<evidence type="ECO:0000259" key="3">
    <source>
        <dbReference type="PROSITE" id="PS50048"/>
    </source>
</evidence>
<feature type="region of interest" description="Disordered" evidence="2">
    <location>
        <begin position="1"/>
        <end position="33"/>
    </location>
</feature>
<name>A0A9P9DXY9_9HYPO</name>
<evidence type="ECO:0000313" key="4">
    <source>
        <dbReference type="EMBL" id="KAH7127423.1"/>
    </source>
</evidence>
<dbReference type="InterPro" id="IPR053187">
    <property type="entry name" value="Notoamide_regulator"/>
</dbReference>
<dbReference type="InterPro" id="IPR001138">
    <property type="entry name" value="Zn2Cys6_DnaBD"/>
</dbReference>
<dbReference type="Gene3D" id="4.10.240.10">
    <property type="entry name" value="Zn(2)-C6 fungal-type DNA-binding domain"/>
    <property type="match status" value="1"/>
</dbReference>
<feature type="compositionally biased region" description="Polar residues" evidence="2">
    <location>
        <begin position="17"/>
        <end position="28"/>
    </location>
</feature>
<evidence type="ECO:0000256" key="2">
    <source>
        <dbReference type="SAM" id="MobiDB-lite"/>
    </source>
</evidence>
<dbReference type="CDD" id="cd12148">
    <property type="entry name" value="fungal_TF_MHR"/>
    <property type="match status" value="1"/>
</dbReference>
<proteinExistence type="predicted"/>
<gene>
    <name evidence="4" type="ORF">EDB81DRAFT_141792</name>
</gene>
<dbReference type="EMBL" id="JAGMUV010000019">
    <property type="protein sequence ID" value="KAH7127423.1"/>
    <property type="molecule type" value="Genomic_DNA"/>
</dbReference>
<keyword evidence="5" id="KW-1185">Reference proteome</keyword>
<dbReference type="AlphaFoldDB" id="A0A9P9DXY9"/>
<dbReference type="GO" id="GO:0000981">
    <property type="term" value="F:DNA-binding transcription factor activity, RNA polymerase II-specific"/>
    <property type="evidence" value="ECO:0007669"/>
    <property type="project" value="InterPro"/>
</dbReference>
<evidence type="ECO:0000313" key="5">
    <source>
        <dbReference type="Proteomes" id="UP000738349"/>
    </source>
</evidence>
<dbReference type="Pfam" id="PF00172">
    <property type="entry name" value="Zn_clus"/>
    <property type="match status" value="1"/>
</dbReference>
<feature type="domain" description="Zn(2)-C6 fungal-type" evidence="3">
    <location>
        <begin position="44"/>
        <end position="74"/>
    </location>
</feature>
<dbReference type="GO" id="GO:0008270">
    <property type="term" value="F:zinc ion binding"/>
    <property type="evidence" value="ECO:0007669"/>
    <property type="project" value="InterPro"/>
</dbReference>
<dbReference type="PROSITE" id="PS00463">
    <property type="entry name" value="ZN2_CY6_FUNGAL_1"/>
    <property type="match status" value="1"/>
</dbReference>
<dbReference type="CDD" id="cd00067">
    <property type="entry name" value="GAL4"/>
    <property type="match status" value="1"/>
</dbReference>
<evidence type="ECO:0000256" key="1">
    <source>
        <dbReference type="ARBA" id="ARBA00023242"/>
    </source>
</evidence>
<organism evidence="4 5">
    <name type="scientific">Dactylonectria macrodidyma</name>
    <dbReference type="NCBI Taxonomy" id="307937"/>
    <lineage>
        <taxon>Eukaryota</taxon>
        <taxon>Fungi</taxon>
        <taxon>Dikarya</taxon>
        <taxon>Ascomycota</taxon>
        <taxon>Pezizomycotina</taxon>
        <taxon>Sordariomycetes</taxon>
        <taxon>Hypocreomycetidae</taxon>
        <taxon>Hypocreales</taxon>
        <taxon>Nectriaceae</taxon>
        <taxon>Dactylonectria</taxon>
    </lineage>
</organism>
<accession>A0A9P9DXY9</accession>
<sequence length="687" mass="77143">MAPPKRALPKLLPKNPSSSDGQGTQAGPSLNVDLPRKRRAVALACEGCRKRRIKCDGVRPQCGSCEVRDQNCIFNEPAALDQAEREQLTKYQSVIELLHQGSAAESAQALQRIRQSSHSDDAISSIAAARLLLPAPSSAVAATTAAASSSKADNTEAPRGHGFIGREKRRLLSPHEDSSFMFETQYLVDARDRFVNGDFFIDVSARNRHLPLSRWTAVSSDDELMGHLLNMFFTWDNVVERTLYRPILEEDIAAMNPQAASSQPGSFCTRFLVSALLAASCLYTMDPITFKDSGDSSSRGRLWADEAESLLKESDKPSITLLQGLYCLFVYEGNIGIGTKALKHFLRSMDVYKALNNSLDELQYPGAADEERIQREKQAISWCMWGVYCCEWRSSQALGFRKLAQKPKVTKAWRSRDFPLLQPHCVGYWWSAYPMSHRMQKSMQVEVREVDVLLSEMAEDALDFLFPGEGNLPPVASPQRCLEIYDAFIDWKLSLPSRLRLEDAILPSTILLHIVLEVMLTAMLRPFSHMTKEQFGRFDPRQRCFTHACSLMSIIWTFRAFCQIRLEYYLVHPLGSAAYIVLGEAEDAPARMDVLVRACQCLHEMKVSLPLAIDVLSGIRAAFLRYKLPVPAFMKKYFESLQHRKDGLMHHTVASLLPSSIEAGRTGSGEEFQLQQLLDGFDSIDID</sequence>
<reference evidence="4" key="1">
    <citation type="journal article" date="2021" name="Nat. Commun.">
        <title>Genetic determinants of endophytism in the Arabidopsis root mycobiome.</title>
        <authorList>
            <person name="Mesny F."/>
            <person name="Miyauchi S."/>
            <person name="Thiergart T."/>
            <person name="Pickel B."/>
            <person name="Atanasova L."/>
            <person name="Karlsson M."/>
            <person name="Huettel B."/>
            <person name="Barry K.W."/>
            <person name="Haridas S."/>
            <person name="Chen C."/>
            <person name="Bauer D."/>
            <person name="Andreopoulos W."/>
            <person name="Pangilinan J."/>
            <person name="LaButti K."/>
            <person name="Riley R."/>
            <person name="Lipzen A."/>
            <person name="Clum A."/>
            <person name="Drula E."/>
            <person name="Henrissat B."/>
            <person name="Kohler A."/>
            <person name="Grigoriev I.V."/>
            <person name="Martin F.M."/>
            <person name="Hacquard S."/>
        </authorList>
    </citation>
    <scope>NUCLEOTIDE SEQUENCE</scope>
    <source>
        <strain evidence="4">MPI-CAGE-AT-0147</strain>
    </source>
</reference>
<dbReference type="OrthoDB" id="5595695at2759"/>
<feature type="region of interest" description="Disordered" evidence="2">
    <location>
        <begin position="144"/>
        <end position="166"/>
    </location>
</feature>
<dbReference type="SUPFAM" id="SSF57701">
    <property type="entry name" value="Zn2/Cys6 DNA-binding domain"/>
    <property type="match status" value="1"/>
</dbReference>
<dbReference type="InterPro" id="IPR036864">
    <property type="entry name" value="Zn2-C6_fun-type_DNA-bd_sf"/>
</dbReference>